<evidence type="ECO:0000313" key="4">
    <source>
        <dbReference type="EMBL" id="QDU67041.1"/>
    </source>
</evidence>
<feature type="region of interest" description="Disordered" evidence="2">
    <location>
        <begin position="165"/>
        <end position="194"/>
    </location>
</feature>
<evidence type="ECO:0000313" key="5">
    <source>
        <dbReference type="Proteomes" id="UP000316921"/>
    </source>
</evidence>
<sequence>MTAIRRRGAELGRQTLREFVDVLYPPRCLVCGRATGGRSKGALGPELSGAGGGRRGRGFALAGGFDLDGFDQGDVCADHRLPDPRGWSSCGRCAAGLPRAVPDGELCSPCRRGERYPAPVVALGDYSDEVLREWVLGLKHGRRPDLARPLGLRLARELSYRRRPEIGSGAGLGADPNRQAGRGLTSRADEPTPSVGILSTGYRWQSATGSAVVVPIPLHPLRRLERGYDQARLLADGVAEGLGLEFAELLRRTRATPPQGSPGVASRAANTRGAFAGRRGIPPWSGAGRWRGADAILIDDVMTSGSTLREASRALRRMGLRPVVLAVVARAGRRR</sequence>
<proteinExistence type="inferred from homology"/>
<accession>A0A518BJ91</accession>
<organism evidence="4 5">
    <name type="scientific">Engelhardtia mirabilis</name>
    <dbReference type="NCBI Taxonomy" id="2528011"/>
    <lineage>
        <taxon>Bacteria</taxon>
        <taxon>Pseudomonadati</taxon>
        <taxon>Planctomycetota</taxon>
        <taxon>Planctomycetia</taxon>
        <taxon>Planctomycetia incertae sedis</taxon>
        <taxon>Engelhardtia</taxon>
    </lineage>
</organism>
<feature type="domain" description="Phosphoribosyltransferase" evidence="3">
    <location>
        <begin position="232"/>
        <end position="333"/>
    </location>
</feature>
<dbReference type="Proteomes" id="UP000316921">
    <property type="component" value="Chromosome"/>
</dbReference>
<dbReference type="EMBL" id="CP036287">
    <property type="protein sequence ID" value="QDU67041.1"/>
    <property type="molecule type" value="Genomic_DNA"/>
</dbReference>
<dbReference type="PANTHER" id="PTHR47505">
    <property type="entry name" value="DNA UTILIZATION PROTEIN YHGH"/>
    <property type="match status" value="1"/>
</dbReference>
<protein>
    <submittedName>
        <fullName evidence="4">DNA utilization protein GntX</fullName>
    </submittedName>
</protein>
<feature type="region of interest" description="Disordered" evidence="2">
    <location>
        <begin position="255"/>
        <end position="278"/>
    </location>
</feature>
<dbReference type="InterPro" id="IPR051910">
    <property type="entry name" value="ComF/GntX_DNA_util-trans"/>
</dbReference>
<dbReference type="InterPro" id="IPR029057">
    <property type="entry name" value="PRTase-like"/>
</dbReference>
<reference evidence="4 5" key="1">
    <citation type="submission" date="2019-02" db="EMBL/GenBank/DDBJ databases">
        <title>Deep-cultivation of Planctomycetes and their phenomic and genomic characterization uncovers novel biology.</title>
        <authorList>
            <person name="Wiegand S."/>
            <person name="Jogler M."/>
            <person name="Boedeker C."/>
            <person name="Pinto D."/>
            <person name="Vollmers J."/>
            <person name="Rivas-Marin E."/>
            <person name="Kohn T."/>
            <person name="Peeters S.H."/>
            <person name="Heuer A."/>
            <person name="Rast P."/>
            <person name="Oberbeckmann S."/>
            <person name="Bunk B."/>
            <person name="Jeske O."/>
            <person name="Meyerdierks A."/>
            <person name="Storesund J.E."/>
            <person name="Kallscheuer N."/>
            <person name="Luecker S."/>
            <person name="Lage O.M."/>
            <person name="Pohl T."/>
            <person name="Merkel B.J."/>
            <person name="Hornburger P."/>
            <person name="Mueller R.-W."/>
            <person name="Bruemmer F."/>
            <person name="Labrenz M."/>
            <person name="Spormann A.M."/>
            <person name="Op den Camp H."/>
            <person name="Overmann J."/>
            <person name="Amann R."/>
            <person name="Jetten M.S.M."/>
            <person name="Mascher T."/>
            <person name="Medema M.H."/>
            <person name="Devos D.P."/>
            <person name="Kaster A.-K."/>
            <person name="Ovreas L."/>
            <person name="Rohde M."/>
            <person name="Galperin M.Y."/>
            <person name="Jogler C."/>
        </authorList>
    </citation>
    <scope>NUCLEOTIDE SEQUENCE [LARGE SCALE GENOMIC DNA]</scope>
    <source>
        <strain evidence="4 5">Pla133</strain>
    </source>
</reference>
<gene>
    <name evidence="4" type="ORF">Pla133_21190</name>
</gene>
<dbReference type="SUPFAM" id="SSF53271">
    <property type="entry name" value="PRTase-like"/>
    <property type="match status" value="1"/>
</dbReference>
<dbReference type="PANTHER" id="PTHR47505:SF1">
    <property type="entry name" value="DNA UTILIZATION PROTEIN YHGH"/>
    <property type="match status" value="1"/>
</dbReference>
<name>A0A518BJ91_9BACT</name>
<evidence type="ECO:0000256" key="2">
    <source>
        <dbReference type="SAM" id="MobiDB-lite"/>
    </source>
</evidence>
<dbReference type="InterPro" id="IPR000836">
    <property type="entry name" value="PRTase_dom"/>
</dbReference>
<evidence type="ECO:0000256" key="1">
    <source>
        <dbReference type="ARBA" id="ARBA00008007"/>
    </source>
</evidence>
<dbReference type="CDD" id="cd06223">
    <property type="entry name" value="PRTases_typeI"/>
    <property type="match status" value="1"/>
</dbReference>
<dbReference type="Gene3D" id="3.40.50.2020">
    <property type="match status" value="1"/>
</dbReference>
<evidence type="ECO:0000259" key="3">
    <source>
        <dbReference type="Pfam" id="PF00156"/>
    </source>
</evidence>
<dbReference type="AlphaFoldDB" id="A0A518BJ91"/>
<dbReference type="Pfam" id="PF00156">
    <property type="entry name" value="Pribosyltran"/>
    <property type="match status" value="1"/>
</dbReference>
<dbReference type="KEGG" id="pbap:Pla133_21190"/>
<keyword evidence="5" id="KW-1185">Reference proteome</keyword>
<comment type="similarity">
    <text evidence="1">Belongs to the ComF/GntX family.</text>
</comment>